<dbReference type="GO" id="GO:0071555">
    <property type="term" value="P:cell wall organization"/>
    <property type="evidence" value="ECO:0007669"/>
    <property type="project" value="UniProtKB-KW"/>
</dbReference>
<keyword evidence="2" id="KW-0732">Signal</keyword>
<evidence type="ECO:0000256" key="1">
    <source>
        <dbReference type="ARBA" id="ARBA00004418"/>
    </source>
</evidence>
<dbReference type="GO" id="GO:0008745">
    <property type="term" value="F:N-acetylmuramoyl-L-alanine amidase activity"/>
    <property type="evidence" value="ECO:0007669"/>
    <property type="project" value="UniProtKB-EC"/>
</dbReference>
<dbReference type="Pfam" id="PF01476">
    <property type="entry name" value="LysM"/>
    <property type="match status" value="1"/>
</dbReference>
<dbReference type="GO" id="GO:0030288">
    <property type="term" value="C:outer membrane-bounded periplasmic space"/>
    <property type="evidence" value="ECO:0007669"/>
    <property type="project" value="TreeGrafter"/>
</dbReference>
<dbReference type="Pfam" id="PF11741">
    <property type="entry name" value="AMIN"/>
    <property type="match status" value="1"/>
</dbReference>
<dbReference type="InterPro" id="IPR050695">
    <property type="entry name" value="N-acetylmuramoyl_amidase_3"/>
</dbReference>
<feature type="region of interest" description="Disordered" evidence="6">
    <location>
        <begin position="133"/>
        <end position="154"/>
    </location>
</feature>
<dbReference type="SUPFAM" id="SSF53187">
    <property type="entry name" value="Zn-dependent exopeptidases"/>
    <property type="match status" value="1"/>
</dbReference>
<dbReference type="PANTHER" id="PTHR30404">
    <property type="entry name" value="N-ACETYLMURAMOYL-L-ALANINE AMIDASE"/>
    <property type="match status" value="1"/>
</dbReference>
<dbReference type="InterPro" id="IPR018392">
    <property type="entry name" value="LysM"/>
</dbReference>
<proteinExistence type="predicted"/>
<dbReference type="GO" id="GO:0009253">
    <property type="term" value="P:peptidoglycan catabolic process"/>
    <property type="evidence" value="ECO:0007669"/>
    <property type="project" value="InterPro"/>
</dbReference>
<keyword evidence="3" id="KW-0574">Periplasm</keyword>
<dbReference type="SMART" id="SM00257">
    <property type="entry name" value="LysM"/>
    <property type="match status" value="1"/>
</dbReference>
<accession>A0A3B0Z8M9</accession>
<gene>
    <name evidence="8" type="ORF">MNBD_GAMMA18-1147</name>
</gene>
<dbReference type="Gene3D" id="3.40.630.40">
    <property type="entry name" value="Zn-dependent exopeptidases"/>
    <property type="match status" value="1"/>
</dbReference>
<dbReference type="PANTHER" id="PTHR30404:SF0">
    <property type="entry name" value="N-ACETYLMURAMOYL-L-ALANINE AMIDASE AMIC"/>
    <property type="match status" value="1"/>
</dbReference>
<dbReference type="PROSITE" id="PS51782">
    <property type="entry name" value="LYSM"/>
    <property type="match status" value="1"/>
</dbReference>
<dbReference type="CDD" id="cd02696">
    <property type="entry name" value="MurNAc-LAA"/>
    <property type="match status" value="1"/>
</dbReference>
<dbReference type="FunFam" id="3.40.630.40:FF:000001">
    <property type="entry name" value="N-acetylmuramoyl-L-alanine amidase"/>
    <property type="match status" value="1"/>
</dbReference>
<evidence type="ECO:0000256" key="3">
    <source>
        <dbReference type="ARBA" id="ARBA00022764"/>
    </source>
</evidence>
<dbReference type="AlphaFoldDB" id="A0A3B0Z8M9"/>
<dbReference type="EC" id="3.5.1.28" evidence="8"/>
<evidence type="ECO:0000256" key="4">
    <source>
        <dbReference type="ARBA" id="ARBA00022801"/>
    </source>
</evidence>
<dbReference type="Gene3D" id="2.60.40.3500">
    <property type="match status" value="1"/>
</dbReference>
<dbReference type="SMART" id="SM00646">
    <property type="entry name" value="Ami_3"/>
    <property type="match status" value="1"/>
</dbReference>
<dbReference type="Pfam" id="PF01520">
    <property type="entry name" value="Amidase_3"/>
    <property type="match status" value="1"/>
</dbReference>
<sequence>MLTRVTILFLLACFSMIAVAEQQVSSLRASADQSATRIVIDLSDRVEYQVFTLNNPHRVVVDIADTTLKTELNQSALTHGPIQHVRFGTRQGNDLRLVLDVNQKVTPKAFLLEPQQGVGHRLVIDFPGVGKSAEQLTAKNPPPTHTKPKHVSKTAPQSYRDVVVVIDAGHGGKDVGAIGAKGTYEKDVVLAVSKKLAALINAQPGMFAVLTREGDQFLRLRERTRIARENHADLFISIHADSFHNHQAKGSSVYALSQRGASSEAARLLAEKENAADLIAGTDVDEKDEMLRSVLLDLSQTGAIKESIAVGERVLRKMKGVNHLHKNHVEQAGFAVLKSHDVPSILIELAFLSNPSEERRLKDNKHQNKLAHSIWGGVKDYFIDTPPPGTLLALNDAKHVIRSGETLSGLAVRYQVSMDAIRSANALRSDQLRIGQAIRIPTHVGG</sequence>
<evidence type="ECO:0000259" key="7">
    <source>
        <dbReference type="PROSITE" id="PS51782"/>
    </source>
</evidence>
<reference evidence="8" key="1">
    <citation type="submission" date="2018-06" db="EMBL/GenBank/DDBJ databases">
        <authorList>
            <person name="Zhirakovskaya E."/>
        </authorList>
    </citation>
    <scope>NUCLEOTIDE SEQUENCE</scope>
</reference>
<protein>
    <submittedName>
        <fullName evidence="8">N-acetylmuramoyl-L-alanine amidase</fullName>
        <ecNumber evidence="8">3.5.1.28</ecNumber>
    </submittedName>
</protein>
<dbReference type="Gene3D" id="3.10.350.10">
    <property type="entry name" value="LysM domain"/>
    <property type="match status" value="1"/>
</dbReference>
<dbReference type="InterPro" id="IPR021731">
    <property type="entry name" value="AMIN_dom"/>
</dbReference>
<evidence type="ECO:0000256" key="6">
    <source>
        <dbReference type="SAM" id="MobiDB-lite"/>
    </source>
</evidence>
<evidence type="ECO:0000256" key="5">
    <source>
        <dbReference type="ARBA" id="ARBA00023316"/>
    </source>
</evidence>
<comment type="subcellular location">
    <subcellularLocation>
        <location evidence="1">Periplasm</location>
    </subcellularLocation>
</comment>
<dbReference type="InterPro" id="IPR002508">
    <property type="entry name" value="MurNAc-LAA_cat"/>
</dbReference>
<dbReference type="SUPFAM" id="SSF54106">
    <property type="entry name" value="LysM domain"/>
    <property type="match status" value="1"/>
</dbReference>
<organism evidence="8">
    <name type="scientific">hydrothermal vent metagenome</name>
    <dbReference type="NCBI Taxonomy" id="652676"/>
    <lineage>
        <taxon>unclassified sequences</taxon>
        <taxon>metagenomes</taxon>
        <taxon>ecological metagenomes</taxon>
    </lineage>
</organism>
<evidence type="ECO:0000313" key="8">
    <source>
        <dbReference type="EMBL" id="VAW84553.1"/>
    </source>
</evidence>
<evidence type="ECO:0000256" key="2">
    <source>
        <dbReference type="ARBA" id="ARBA00022729"/>
    </source>
</evidence>
<keyword evidence="4 8" id="KW-0378">Hydrolase</keyword>
<dbReference type="EMBL" id="UOFP01000054">
    <property type="protein sequence ID" value="VAW84553.1"/>
    <property type="molecule type" value="Genomic_DNA"/>
</dbReference>
<keyword evidence="5" id="KW-0961">Cell wall biogenesis/degradation</keyword>
<name>A0A3B0Z8M9_9ZZZZ</name>
<dbReference type="InterPro" id="IPR036779">
    <property type="entry name" value="LysM_dom_sf"/>
</dbReference>
<feature type="domain" description="LysM" evidence="7">
    <location>
        <begin position="397"/>
        <end position="440"/>
    </location>
</feature>